<feature type="region of interest" description="Disordered" evidence="5">
    <location>
        <begin position="777"/>
        <end position="849"/>
    </location>
</feature>
<feature type="compositionally biased region" description="Low complexity" evidence="5">
    <location>
        <begin position="834"/>
        <end position="849"/>
    </location>
</feature>
<feature type="compositionally biased region" description="Basic and acidic residues" evidence="5">
    <location>
        <begin position="450"/>
        <end position="463"/>
    </location>
</feature>
<evidence type="ECO:0000256" key="2">
    <source>
        <dbReference type="ARBA" id="ARBA00022771"/>
    </source>
</evidence>
<feature type="compositionally biased region" description="Polar residues" evidence="5">
    <location>
        <begin position="1143"/>
        <end position="1152"/>
    </location>
</feature>
<dbReference type="InterPro" id="IPR017907">
    <property type="entry name" value="Znf_RING_CS"/>
</dbReference>
<evidence type="ECO:0000256" key="3">
    <source>
        <dbReference type="ARBA" id="ARBA00022833"/>
    </source>
</evidence>
<dbReference type="PROSITE" id="PS50089">
    <property type="entry name" value="ZF_RING_2"/>
    <property type="match status" value="1"/>
</dbReference>
<feature type="region of interest" description="Disordered" evidence="5">
    <location>
        <begin position="127"/>
        <end position="173"/>
    </location>
</feature>
<dbReference type="GO" id="GO:0008270">
    <property type="term" value="F:zinc ion binding"/>
    <property type="evidence" value="ECO:0007669"/>
    <property type="project" value="UniProtKB-KW"/>
</dbReference>
<keyword evidence="1" id="KW-0479">Metal-binding</keyword>
<feature type="compositionally biased region" description="Low complexity" evidence="5">
    <location>
        <begin position="133"/>
        <end position="154"/>
    </location>
</feature>
<feature type="compositionally biased region" description="Polar residues" evidence="5">
    <location>
        <begin position="1093"/>
        <end position="1105"/>
    </location>
</feature>
<dbReference type="Proteomes" id="UP001165740">
    <property type="component" value="Chromosome 9"/>
</dbReference>
<dbReference type="PANTHER" id="PTHR25462">
    <property type="entry name" value="BONUS, ISOFORM C-RELATED"/>
    <property type="match status" value="1"/>
</dbReference>
<feature type="region of interest" description="Disordered" evidence="5">
    <location>
        <begin position="906"/>
        <end position="963"/>
    </location>
</feature>
<evidence type="ECO:0000256" key="5">
    <source>
        <dbReference type="SAM" id="MobiDB-lite"/>
    </source>
</evidence>
<dbReference type="GeneID" id="106074232"/>
<dbReference type="Pfam" id="PF00097">
    <property type="entry name" value="zf-C3HC4"/>
    <property type="match status" value="1"/>
</dbReference>
<feature type="region of interest" description="Disordered" evidence="5">
    <location>
        <begin position="1143"/>
        <end position="1162"/>
    </location>
</feature>
<feature type="compositionally biased region" description="Basic residues" evidence="5">
    <location>
        <begin position="398"/>
        <end position="410"/>
    </location>
</feature>
<proteinExistence type="predicted"/>
<dbReference type="InterPro" id="IPR047153">
    <property type="entry name" value="TRIM45/56/19-like"/>
</dbReference>
<dbReference type="SMART" id="SM00184">
    <property type="entry name" value="RING"/>
    <property type="match status" value="1"/>
</dbReference>
<dbReference type="AlphaFoldDB" id="A0A9U8EKA7"/>
<feature type="compositionally biased region" description="Polar residues" evidence="5">
    <location>
        <begin position="808"/>
        <end position="833"/>
    </location>
</feature>
<feature type="region of interest" description="Disordered" evidence="5">
    <location>
        <begin position="678"/>
        <end position="701"/>
    </location>
</feature>
<feature type="domain" description="RING-type" evidence="6">
    <location>
        <begin position="20"/>
        <end position="64"/>
    </location>
</feature>
<feature type="compositionally biased region" description="Low complexity" evidence="5">
    <location>
        <begin position="787"/>
        <end position="807"/>
    </location>
</feature>
<evidence type="ECO:0000256" key="1">
    <source>
        <dbReference type="ARBA" id="ARBA00022723"/>
    </source>
</evidence>
<evidence type="ECO:0000313" key="8">
    <source>
        <dbReference type="RefSeq" id="XP_013090431.2"/>
    </source>
</evidence>
<evidence type="ECO:0000259" key="6">
    <source>
        <dbReference type="PROSITE" id="PS50089"/>
    </source>
</evidence>
<protein>
    <submittedName>
        <fullName evidence="8">Serine-rich adhesin for platelets-like</fullName>
    </submittedName>
</protein>
<dbReference type="OrthoDB" id="252722at2759"/>
<sequence length="1253" mass="136078">MSSSEESKCAEDSTATLLFCRLCQAVYRQPKILPCLHSFCRPCLVSAVSHTAGRGTVIVCPVCSNEAKLPANGIVGVPDNCFLNRLCQEYVSEVQTHLVARSLHSGQETSAKPSEFSSLRTRLSDELSHPKFSPSTSPNRSASSRPSSVSSSSEDPTDSGAGDVFSDRGSVTSKGTSASALEAIRNMSRIQTKIMNLQGEALRVTYAIDHVNQCMIDWHQNREDLRKAVQRRAAQYQFFIKRLEHQLITQIDSKAADDTFYAESDKSKSDLRKNLKNILYEVSVLKSIQERGKDEEINTLSASILGKSVGMNEVSMKKLHYEINVPTRSIEEIVNESFGKINLLSESTSVFSPEIIDFTDIAVGSTSEEGATQEQTKVNIDERLEMFTEEDVEEENRRSKRRSNEKRSRRHNTDLGLNSTEVQDYLAQFQTARETFRNRRREILLQGQMAREDASPVRNEVRPRPRSSSRNGRVQSLDRSAMPITRGRSSLPGLQTTRANVATVLETGSTGVYTASMRPTDISLPSPVIEEASIPSSPVRSLVKQISDPRHYRPDISSPSSDIAAPILENQVLGEGGTHSSRRHSSDQLSPLLSPLMQQGRNSVDLLDRTSRPIRRALSAAGDRKSKMEFLRENWQRRKELLIQNEGFVSPESQQMKAAVVIKSPPISPVLTHTATRTQSFSLQPKPKEASALSPPASPDDVKLGPMQQLRSRLSHFRQIIGTNGGAKIKSEEEKSPEVILKPTVPVLSQEARSPVTTTSTATDAVSPVIRTSLSNVSNIRGQTTDSQESSAATPSSSIQTSAASSQDITPETVSSKVLSAPVTSAESSPAIVTTTQPPSATTTTTTTTGYVSRYGIRSPSTVSSTTTTSSYTSRYSSYSKPATDSFDVAAMIAAMYSGNEKAIISTKKSEPTSTATTSSTTATSSTTSTTNVSTSNSAPSSTATSVVTTTASDVPTTTTSSYAPYVGRYTRYTTSRDYTQTSSATPSTLSSSLSSPSTITTSNAFSEKSSGKASITDTSRTDSSKTASSGPINTSSSLRSSAWRAGILTPDTSSTKSDVTTLTAKSEVTTLTSTISPLPISSTIEKDEMTKLDTSQNGTPASEQQKFKLESRRSRYTGQGFNRRHTIEVGKSDIQAALALQSQRQPVQNPSSLPPVVESDQQEDLISTTFHVGERRVAPRFIPAPLNLEPLQEGETTEKDSPLKTPSKLTAAVAALKSPSMSPTSPDSSTIKGKLRDIARKKKERWRHLTIH</sequence>
<dbReference type="KEGG" id="bgt:106074232"/>
<dbReference type="PROSITE" id="PS00518">
    <property type="entry name" value="ZF_RING_1"/>
    <property type="match status" value="1"/>
</dbReference>
<feature type="compositionally biased region" description="Low complexity" evidence="5">
    <location>
        <begin position="978"/>
        <end position="1003"/>
    </location>
</feature>
<dbReference type="Gene3D" id="3.30.40.10">
    <property type="entry name" value="Zinc/RING finger domain, C3HC4 (zinc finger)"/>
    <property type="match status" value="1"/>
</dbReference>
<dbReference type="SUPFAM" id="SSF57850">
    <property type="entry name" value="RING/U-box"/>
    <property type="match status" value="1"/>
</dbReference>
<feature type="region of interest" description="Disordered" evidence="5">
    <location>
        <begin position="1080"/>
        <end position="1110"/>
    </location>
</feature>
<feature type="compositionally biased region" description="Polar residues" evidence="5">
    <location>
        <begin position="777"/>
        <end position="786"/>
    </location>
</feature>
<keyword evidence="7" id="KW-1185">Reference proteome</keyword>
<reference evidence="8" key="1">
    <citation type="submission" date="2025-08" db="UniProtKB">
        <authorList>
            <consortium name="RefSeq"/>
        </authorList>
    </citation>
    <scope>IDENTIFICATION</scope>
</reference>
<dbReference type="InterPro" id="IPR018957">
    <property type="entry name" value="Znf_C3HC4_RING-type"/>
</dbReference>
<name>A0A9U8EKA7_BIOGL</name>
<dbReference type="RefSeq" id="XP_013090431.2">
    <property type="nucleotide sequence ID" value="XM_013234977.2"/>
</dbReference>
<feature type="compositionally biased region" description="Polar residues" evidence="5">
    <location>
        <begin position="1004"/>
        <end position="1019"/>
    </location>
</feature>
<feature type="compositionally biased region" description="Polar residues" evidence="5">
    <location>
        <begin position="1025"/>
        <end position="1040"/>
    </location>
</feature>
<evidence type="ECO:0000313" key="7">
    <source>
        <dbReference type="Proteomes" id="UP001165740"/>
    </source>
</evidence>
<dbReference type="GO" id="GO:0061630">
    <property type="term" value="F:ubiquitin protein ligase activity"/>
    <property type="evidence" value="ECO:0007669"/>
    <property type="project" value="TreeGrafter"/>
</dbReference>
<keyword evidence="2 4" id="KW-0863">Zinc-finger</keyword>
<feature type="region of interest" description="Disordered" evidence="5">
    <location>
        <begin position="447"/>
        <end position="492"/>
    </location>
</feature>
<gene>
    <name evidence="8" type="primary">LOC106074232</name>
</gene>
<feature type="region of interest" description="Disordered" evidence="5">
    <location>
        <begin position="978"/>
        <end position="1040"/>
    </location>
</feature>
<feature type="region of interest" description="Disordered" evidence="5">
    <location>
        <begin position="388"/>
        <end position="416"/>
    </location>
</feature>
<organism evidence="7 8">
    <name type="scientific">Biomphalaria glabrata</name>
    <name type="common">Bloodfluke planorb</name>
    <name type="synonym">Freshwater snail</name>
    <dbReference type="NCBI Taxonomy" id="6526"/>
    <lineage>
        <taxon>Eukaryota</taxon>
        <taxon>Metazoa</taxon>
        <taxon>Spiralia</taxon>
        <taxon>Lophotrochozoa</taxon>
        <taxon>Mollusca</taxon>
        <taxon>Gastropoda</taxon>
        <taxon>Heterobranchia</taxon>
        <taxon>Euthyneura</taxon>
        <taxon>Panpulmonata</taxon>
        <taxon>Hygrophila</taxon>
        <taxon>Lymnaeoidea</taxon>
        <taxon>Planorbidae</taxon>
        <taxon>Biomphalaria</taxon>
    </lineage>
</organism>
<dbReference type="InterPro" id="IPR013083">
    <property type="entry name" value="Znf_RING/FYVE/PHD"/>
</dbReference>
<dbReference type="PANTHER" id="PTHR25462:SF296">
    <property type="entry name" value="MEIOTIC P26, ISOFORM F"/>
    <property type="match status" value="1"/>
</dbReference>
<evidence type="ECO:0000256" key="4">
    <source>
        <dbReference type="PROSITE-ProRule" id="PRU00175"/>
    </source>
</evidence>
<feature type="compositionally biased region" description="Low complexity" evidence="5">
    <location>
        <begin position="913"/>
        <end position="962"/>
    </location>
</feature>
<dbReference type="InterPro" id="IPR001841">
    <property type="entry name" value="Znf_RING"/>
</dbReference>
<keyword evidence="3" id="KW-0862">Zinc</keyword>
<accession>A0A9U8EKA7</accession>